<dbReference type="GO" id="GO:1904812">
    <property type="term" value="P:rRNA acetylation involved in maturation of SSU-rRNA"/>
    <property type="evidence" value="ECO:0007669"/>
    <property type="project" value="TreeGrafter"/>
</dbReference>
<dbReference type="Proteomes" id="UP001457282">
    <property type="component" value="Unassembled WGS sequence"/>
</dbReference>
<feature type="compositionally biased region" description="Basic and acidic residues" evidence="1">
    <location>
        <begin position="252"/>
        <end position="277"/>
    </location>
</feature>
<dbReference type="PANTHER" id="PTHR10925:SF5">
    <property type="entry name" value="RNA CYTIDINE ACETYLTRANSFERASE"/>
    <property type="match status" value="1"/>
</dbReference>
<organism evidence="3 4">
    <name type="scientific">Rubus argutus</name>
    <name type="common">Southern blackberry</name>
    <dbReference type="NCBI Taxonomy" id="59490"/>
    <lineage>
        <taxon>Eukaryota</taxon>
        <taxon>Viridiplantae</taxon>
        <taxon>Streptophyta</taxon>
        <taxon>Embryophyta</taxon>
        <taxon>Tracheophyta</taxon>
        <taxon>Spermatophyta</taxon>
        <taxon>Magnoliopsida</taxon>
        <taxon>eudicotyledons</taxon>
        <taxon>Gunneridae</taxon>
        <taxon>Pentapetalae</taxon>
        <taxon>rosids</taxon>
        <taxon>fabids</taxon>
        <taxon>Rosales</taxon>
        <taxon>Rosaceae</taxon>
        <taxon>Rosoideae</taxon>
        <taxon>Rosoideae incertae sedis</taxon>
        <taxon>Rubus</taxon>
    </lineage>
</organism>
<keyword evidence="4" id="KW-1185">Reference proteome</keyword>
<evidence type="ECO:0000259" key="2">
    <source>
        <dbReference type="Pfam" id="PF13725"/>
    </source>
</evidence>
<feature type="domain" description="Possible tRNA binding" evidence="2">
    <location>
        <begin position="17"/>
        <end position="232"/>
    </location>
</feature>
<evidence type="ECO:0000313" key="3">
    <source>
        <dbReference type="EMBL" id="KAK9949848.1"/>
    </source>
</evidence>
<dbReference type="EMBL" id="JBEDUW010000001">
    <property type="protein sequence ID" value="KAK9949848.1"/>
    <property type="molecule type" value="Genomic_DNA"/>
</dbReference>
<dbReference type="GO" id="GO:1990883">
    <property type="term" value="F:18S rRNA cytidine N-acetyltransferase activity"/>
    <property type="evidence" value="ECO:0007669"/>
    <property type="project" value="TreeGrafter"/>
</dbReference>
<dbReference type="PANTHER" id="PTHR10925">
    <property type="entry name" value="N-ACETYLTRANSFERASE 10"/>
    <property type="match status" value="1"/>
</dbReference>
<sequence>MVLKSLNSDDLEVGDFHAFYLDFRRRFLRLLGVSFQSMDYRLAMSILDPKINFTELEPRSNISDGLLKSTKDFFSPYDMKRLEAYTNHLADFHMILDLVRTISDLYFQEKLPVTLSYAQASILLCIGLQSRDISYIEGVMKLERQQILSLFIKVIKKVYKYLYTIASEEIQSTLPQPKVTLMEPHKISVDEDLENAAREVEAKMRSNTEGSLNPELFQKYAIVDGDAEFENALQNGGKIPTGGVISVKSSRNKKEEHAKHRESDKSGKSRGKNEHGSSSKSNKKRKSSH</sequence>
<evidence type="ECO:0000256" key="1">
    <source>
        <dbReference type="SAM" id="MobiDB-lite"/>
    </source>
</evidence>
<reference evidence="3 4" key="1">
    <citation type="journal article" date="2023" name="G3 (Bethesda)">
        <title>A chromosome-length genome assembly and annotation of blackberry (Rubus argutus, cv. 'Hillquist').</title>
        <authorList>
            <person name="Bruna T."/>
            <person name="Aryal R."/>
            <person name="Dudchenko O."/>
            <person name="Sargent D.J."/>
            <person name="Mead D."/>
            <person name="Buti M."/>
            <person name="Cavallini A."/>
            <person name="Hytonen T."/>
            <person name="Andres J."/>
            <person name="Pham M."/>
            <person name="Weisz D."/>
            <person name="Mascagni F."/>
            <person name="Usai G."/>
            <person name="Natali L."/>
            <person name="Bassil N."/>
            <person name="Fernandez G.E."/>
            <person name="Lomsadze A."/>
            <person name="Armour M."/>
            <person name="Olukolu B."/>
            <person name="Poorten T."/>
            <person name="Britton C."/>
            <person name="Davik J."/>
            <person name="Ashrafi H."/>
            <person name="Aiden E.L."/>
            <person name="Borodovsky M."/>
            <person name="Worthington M."/>
        </authorList>
    </citation>
    <scope>NUCLEOTIDE SEQUENCE [LARGE SCALE GENOMIC DNA]</scope>
    <source>
        <strain evidence="3">PI 553951</strain>
    </source>
</reference>
<proteinExistence type="predicted"/>
<comment type="caution">
    <text evidence="3">The sequence shown here is derived from an EMBL/GenBank/DDBJ whole genome shotgun (WGS) entry which is preliminary data.</text>
</comment>
<dbReference type="Pfam" id="PF13725">
    <property type="entry name" value="tRNA_bind_2"/>
    <property type="match status" value="1"/>
</dbReference>
<dbReference type="AlphaFoldDB" id="A0AAW1YME0"/>
<dbReference type="InterPro" id="IPR032672">
    <property type="entry name" value="TmcA/NAT10/Kre33"/>
</dbReference>
<dbReference type="GO" id="GO:0005730">
    <property type="term" value="C:nucleolus"/>
    <property type="evidence" value="ECO:0007669"/>
    <property type="project" value="TreeGrafter"/>
</dbReference>
<dbReference type="GO" id="GO:0000049">
    <property type="term" value="F:tRNA binding"/>
    <property type="evidence" value="ECO:0007669"/>
    <property type="project" value="TreeGrafter"/>
</dbReference>
<evidence type="ECO:0000313" key="4">
    <source>
        <dbReference type="Proteomes" id="UP001457282"/>
    </source>
</evidence>
<accession>A0AAW1YME0</accession>
<protein>
    <recommendedName>
        <fullName evidence="2">Possible tRNA binding domain-containing protein</fullName>
    </recommendedName>
</protein>
<gene>
    <name evidence="3" type="ORF">M0R45_005359</name>
</gene>
<dbReference type="InterPro" id="IPR027992">
    <property type="entry name" value="tRNA_bind_dom"/>
</dbReference>
<dbReference type="GO" id="GO:0030686">
    <property type="term" value="C:90S preribosome"/>
    <property type="evidence" value="ECO:0007669"/>
    <property type="project" value="TreeGrafter"/>
</dbReference>
<feature type="region of interest" description="Disordered" evidence="1">
    <location>
        <begin position="239"/>
        <end position="289"/>
    </location>
</feature>
<name>A0AAW1YME0_RUBAR</name>